<feature type="compositionally biased region" description="Basic and acidic residues" evidence="1">
    <location>
        <begin position="110"/>
        <end position="126"/>
    </location>
</feature>
<feature type="compositionally biased region" description="Basic residues" evidence="1">
    <location>
        <begin position="129"/>
        <end position="139"/>
    </location>
</feature>
<evidence type="ECO:0000256" key="1">
    <source>
        <dbReference type="SAM" id="MobiDB-lite"/>
    </source>
</evidence>
<name>A0A411CU99_9CAUD</name>
<evidence type="ECO:0000313" key="2">
    <source>
        <dbReference type="EMBL" id="QAY17351.1"/>
    </source>
</evidence>
<organism evidence="2 3">
    <name type="scientific">Gordonia phage IDyn</name>
    <dbReference type="NCBI Taxonomy" id="2510506"/>
    <lineage>
        <taxon>Viruses</taxon>
        <taxon>Duplodnaviria</taxon>
        <taxon>Heunggongvirae</taxon>
        <taxon>Uroviricota</taxon>
        <taxon>Caudoviricetes</taxon>
        <taxon>Zierdtviridae</taxon>
        <taxon>Emilbogenvirinae</taxon>
        <taxon>Sukkupivirus</taxon>
        <taxon>Sukkupivirus idyn</taxon>
    </lineage>
</organism>
<dbReference type="GeneID" id="65118931"/>
<dbReference type="KEGG" id="vg:65118931"/>
<dbReference type="Proteomes" id="UP000289329">
    <property type="component" value="Segment"/>
</dbReference>
<protein>
    <submittedName>
        <fullName evidence="2">Uncharacterized protein</fullName>
    </submittedName>
</protein>
<proteinExistence type="predicted"/>
<accession>A0A411CU99</accession>
<feature type="region of interest" description="Disordered" evidence="1">
    <location>
        <begin position="79"/>
        <end position="139"/>
    </location>
</feature>
<dbReference type="EMBL" id="MK433272">
    <property type="protein sequence ID" value="QAY17351.1"/>
    <property type="molecule type" value="Genomic_DNA"/>
</dbReference>
<keyword evidence="3" id="KW-1185">Reference proteome</keyword>
<evidence type="ECO:0000313" key="3">
    <source>
        <dbReference type="Proteomes" id="UP000289329"/>
    </source>
</evidence>
<gene>
    <name evidence="2" type="primary">3</name>
    <name evidence="2" type="ORF">SEA_IDYN_3</name>
</gene>
<sequence>MIIRNELAKGGAATFFVACDSPSCEKTISATFHDYGIDFPGPGSQLRGRYLDRLRKRGWSIGRKDSTYTYCPDHTVRVPEGINLEPPRPIGRPRKDDLTGDTPAQKRKRMLAEKAAKTAARRERQRIAATKRRNQKNGS</sequence>
<reference evidence="2 3" key="1">
    <citation type="submission" date="2019-01" db="EMBL/GenBank/DDBJ databases">
        <authorList>
            <person name="Gales J.M."/>
            <person name="Amanuel B.M."/>
            <person name="Anspach C.J."/>
            <person name="Chiquito R.J."/>
            <person name="Hall J.T."/>
            <person name="Hotaki K."/>
            <person name="Lozano B."/>
            <person name="Aloor H.L."/>
            <person name="Leadon S.A."/>
            <person name="Fogarty M.P."/>
            <person name="Washington J.M."/>
            <person name="Garlena R.A."/>
            <person name="Russell D.A."/>
            <person name="Pope W.H."/>
            <person name="Jacobs-Sera D."/>
            <person name="Hatfull G.F."/>
        </authorList>
    </citation>
    <scope>NUCLEOTIDE SEQUENCE [LARGE SCALE GENOMIC DNA]</scope>
</reference>
<dbReference type="RefSeq" id="YP_010101219.1">
    <property type="nucleotide sequence ID" value="NC_055789.1"/>
</dbReference>